<reference evidence="2" key="2">
    <citation type="journal article" date="2023" name="IMA Fungus">
        <title>Comparative genomic study of the Penicillium genus elucidates a diverse pangenome and 15 lateral gene transfer events.</title>
        <authorList>
            <person name="Petersen C."/>
            <person name="Sorensen T."/>
            <person name="Nielsen M.R."/>
            <person name="Sondergaard T.E."/>
            <person name="Sorensen J.L."/>
            <person name="Fitzpatrick D.A."/>
            <person name="Frisvad J.C."/>
            <person name="Nielsen K.L."/>
        </authorList>
    </citation>
    <scope>NUCLEOTIDE SEQUENCE</scope>
    <source>
        <strain evidence="2">IBT 23319</strain>
    </source>
</reference>
<dbReference type="RefSeq" id="XP_056499660.1">
    <property type="nucleotide sequence ID" value="XM_056646219.1"/>
</dbReference>
<comment type="caution">
    <text evidence="2">The sequence shown here is derived from an EMBL/GenBank/DDBJ whole genome shotgun (WGS) entry which is preliminary data.</text>
</comment>
<proteinExistence type="predicted"/>
<evidence type="ECO:0000313" key="3">
    <source>
        <dbReference type="Proteomes" id="UP001147733"/>
    </source>
</evidence>
<feature type="compositionally biased region" description="Acidic residues" evidence="1">
    <location>
        <begin position="120"/>
        <end position="135"/>
    </location>
</feature>
<keyword evidence="3" id="KW-1185">Reference proteome</keyword>
<dbReference type="AlphaFoldDB" id="A0A9W9NW56"/>
<evidence type="ECO:0000256" key="1">
    <source>
        <dbReference type="SAM" id="MobiDB-lite"/>
    </source>
</evidence>
<protein>
    <submittedName>
        <fullName evidence="2">Uncharacterized protein</fullName>
    </submittedName>
</protein>
<dbReference type="Proteomes" id="UP001147733">
    <property type="component" value="Unassembled WGS sequence"/>
</dbReference>
<feature type="region of interest" description="Disordered" evidence="1">
    <location>
        <begin position="88"/>
        <end position="135"/>
    </location>
</feature>
<organism evidence="2 3">
    <name type="scientific">Penicillium citrinum</name>
    <dbReference type="NCBI Taxonomy" id="5077"/>
    <lineage>
        <taxon>Eukaryota</taxon>
        <taxon>Fungi</taxon>
        <taxon>Dikarya</taxon>
        <taxon>Ascomycota</taxon>
        <taxon>Pezizomycotina</taxon>
        <taxon>Eurotiomycetes</taxon>
        <taxon>Eurotiomycetidae</taxon>
        <taxon>Eurotiales</taxon>
        <taxon>Aspergillaceae</taxon>
        <taxon>Penicillium</taxon>
    </lineage>
</organism>
<dbReference type="EMBL" id="JAPQKT010000006">
    <property type="protein sequence ID" value="KAJ5227295.1"/>
    <property type="molecule type" value="Genomic_DNA"/>
</dbReference>
<sequence length="135" mass="15012">MARPKSTKVEKKPKKPQKRACITEGNQVEKDLVFLWMCFECSGGIQEGQSTIDYHALSKKLGITIYGARNRYYGVRSRILKLKAAITAAESPRDQGPEGKGAQKSAAATTDHDDSITKDENDDQMVDENYEDEAV</sequence>
<accession>A0A9W9NW56</accession>
<dbReference type="GeneID" id="81385386"/>
<feature type="compositionally biased region" description="Basic and acidic residues" evidence="1">
    <location>
        <begin position="110"/>
        <end position="119"/>
    </location>
</feature>
<reference evidence="2" key="1">
    <citation type="submission" date="2022-11" db="EMBL/GenBank/DDBJ databases">
        <authorList>
            <person name="Petersen C."/>
        </authorList>
    </citation>
    <scope>NUCLEOTIDE SEQUENCE</scope>
    <source>
        <strain evidence="2">IBT 23319</strain>
    </source>
</reference>
<name>A0A9W9NW56_PENCI</name>
<gene>
    <name evidence="2" type="ORF">N7469_007301</name>
</gene>
<evidence type="ECO:0000313" key="2">
    <source>
        <dbReference type="EMBL" id="KAJ5227295.1"/>
    </source>
</evidence>
<dbReference type="OrthoDB" id="10357551at2759"/>